<organism evidence="1 2">
    <name type="scientific">Nocardioides mangrovi</name>
    <dbReference type="NCBI Taxonomy" id="2874580"/>
    <lineage>
        <taxon>Bacteria</taxon>
        <taxon>Bacillati</taxon>
        <taxon>Actinomycetota</taxon>
        <taxon>Actinomycetes</taxon>
        <taxon>Propionibacteriales</taxon>
        <taxon>Nocardioidaceae</taxon>
        <taxon>Nocardioides</taxon>
    </lineage>
</organism>
<dbReference type="EMBL" id="JAIQZJ010000010">
    <property type="protein sequence ID" value="MBZ5739802.1"/>
    <property type="molecule type" value="Genomic_DNA"/>
</dbReference>
<comment type="caution">
    <text evidence="1">The sequence shown here is derived from an EMBL/GenBank/DDBJ whole genome shotgun (WGS) entry which is preliminary data.</text>
</comment>
<keyword evidence="2" id="KW-1185">Reference proteome</keyword>
<dbReference type="Gene3D" id="1.10.287.1060">
    <property type="entry name" value="ESAT-6-like"/>
    <property type="match status" value="1"/>
</dbReference>
<evidence type="ECO:0000313" key="2">
    <source>
        <dbReference type="Proteomes" id="UP000780875"/>
    </source>
</evidence>
<name>A0ABS7UGB2_9ACTN</name>
<protein>
    <submittedName>
        <fullName evidence="1">WXG100 family type VII secretion target</fullName>
    </submittedName>
</protein>
<reference evidence="1 2" key="1">
    <citation type="submission" date="2021-09" db="EMBL/GenBank/DDBJ databases">
        <title>Whole genome sequence of Nocardioides sp. GBK3QG-3.</title>
        <authorList>
            <person name="Tuo L."/>
        </authorList>
    </citation>
    <scope>NUCLEOTIDE SEQUENCE [LARGE SCALE GENOMIC DNA]</scope>
    <source>
        <strain evidence="1 2">GBK3QG-3</strain>
    </source>
</reference>
<dbReference type="InterPro" id="IPR010310">
    <property type="entry name" value="T7SS_ESAT-6-like"/>
</dbReference>
<dbReference type="SUPFAM" id="SSF140453">
    <property type="entry name" value="EsxAB dimer-like"/>
    <property type="match status" value="1"/>
</dbReference>
<accession>A0ABS7UGB2</accession>
<dbReference type="Pfam" id="PF06013">
    <property type="entry name" value="WXG100"/>
    <property type="match status" value="1"/>
</dbReference>
<proteinExistence type="predicted"/>
<evidence type="ECO:0000313" key="1">
    <source>
        <dbReference type="EMBL" id="MBZ5739802.1"/>
    </source>
</evidence>
<sequence length="104" mass="11238">MTIESDFAELQHASELVAEIADLLRHEKSLAHTQVEALTTAGWEGEAASQYAAAWRDWADGADRVLDALRAESSLLAAQRADFQETDGVVSDGMTRLHGRLGAS</sequence>
<dbReference type="InterPro" id="IPR036689">
    <property type="entry name" value="ESAT-6-like_sf"/>
</dbReference>
<dbReference type="Proteomes" id="UP000780875">
    <property type="component" value="Unassembled WGS sequence"/>
</dbReference>
<gene>
    <name evidence="1" type="ORF">K8U61_16625</name>
</gene>
<dbReference type="RefSeq" id="WP_224124166.1">
    <property type="nucleotide sequence ID" value="NZ_JAIQZJ010000010.1"/>
</dbReference>